<feature type="region of interest" description="Disordered" evidence="11">
    <location>
        <begin position="1"/>
        <end position="22"/>
    </location>
</feature>
<comment type="similarity">
    <text evidence="10">Belongs to the NadD family.</text>
</comment>
<evidence type="ECO:0000256" key="2">
    <source>
        <dbReference type="ARBA" id="ARBA00005019"/>
    </source>
</evidence>
<comment type="function">
    <text evidence="1 10">Catalyzes the reversible adenylation of nicotinate mononucleotide (NaMN) to nicotinic acid adenine dinucleotide (NaAD).</text>
</comment>
<evidence type="ECO:0000256" key="3">
    <source>
        <dbReference type="ARBA" id="ARBA00022642"/>
    </source>
</evidence>
<keyword evidence="8 10" id="KW-0520">NAD</keyword>
<feature type="compositionally biased region" description="Polar residues" evidence="11">
    <location>
        <begin position="1"/>
        <end position="19"/>
    </location>
</feature>
<keyword evidence="5 10" id="KW-0548">Nucleotidyltransferase</keyword>
<evidence type="ECO:0000256" key="9">
    <source>
        <dbReference type="ARBA" id="ARBA00048721"/>
    </source>
</evidence>
<dbReference type="NCBIfam" id="NF000840">
    <property type="entry name" value="PRK00071.1-3"/>
    <property type="match status" value="1"/>
</dbReference>
<dbReference type="InterPro" id="IPR005248">
    <property type="entry name" value="NadD/NMNAT"/>
</dbReference>
<dbReference type="PANTHER" id="PTHR39321">
    <property type="entry name" value="NICOTINATE-NUCLEOTIDE ADENYLYLTRANSFERASE-RELATED"/>
    <property type="match status" value="1"/>
</dbReference>
<dbReference type="Gene3D" id="3.40.50.620">
    <property type="entry name" value="HUPs"/>
    <property type="match status" value="1"/>
</dbReference>
<evidence type="ECO:0000256" key="7">
    <source>
        <dbReference type="ARBA" id="ARBA00022840"/>
    </source>
</evidence>
<gene>
    <name evidence="10 13" type="primary">nadD</name>
    <name evidence="13" type="ORF">JG30_05690</name>
</gene>
<comment type="pathway">
    <text evidence="2 10">Cofactor biosynthesis; NAD(+) biosynthesis; deamido-NAD(+) from nicotinate D-ribonucleotide: step 1/1.</text>
</comment>
<keyword evidence="3 10" id="KW-0662">Pyridine nucleotide biosynthesis</keyword>
<evidence type="ECO:0000256" key="4">
    <source>
        <dbReference type="ARBA" id="ARBA00022679"/>
    </source>
</evidence>
<accession>A0A0F4LUP9</accession>
<evidence type="ECO:0000256" key="6">
    <source>
        <dbReference type="ARBA" id="ARBA00022741"/>
    </source>
</evidence>
<evidence type="ECO:0000313" key="13">
    <source>
        <dbReference type="EMBL" id="KJY62365.1"/>
    </source>
</evidence>
<dbReference type="HAMAP" id="MF_00244">
    <property type="entry name" value="NaMN_adenylyltr"/>
    <property type="match status" value="1"/>
</dbReference>
<dbReference type="PANTHER" id="PTHR39321:SF3">
    <property type="entry name" value="PHOSPHOPANTETHEINE ADENYLYLTRANSFERASE"/>
    <property type="match status" value="1"/>
</dbReference>
<dbReference type="UniPathway" id="UPA00253">
    <property type="reaction ID" value="UER00332"/>
</dbReference>
<evidence type="ECO:0000313" key="14">
    <source>
        <dbReference type="Proteomes" id="UP000033558"/>
    </source>
</evidence>
<sequence>MQSEVHQTIQTKPQLQTAQTDHHQRIGIMGGTFNPPHIGHLMVADQVMSQLGLNKIIFIPDANPPHVDHKTSIDVNDRVEMVRRAIIDHIHFELGLMEVHRGGVSYTYNTLKELTTAHPENKYYLIIGGDMVDYLPKWYKVDEIVKMVQLVGVCRKGYEKSSRYPIMWVNMPKTDVSSTWIRQTLQHGGSVRYFVPDLVLSYIEEKGLYQHAAQGNN</sequence>
<dbReference type="NCBIfam" id="NF000841">
    <property type="entry name" value="PRK00071.1-4"/>
    <property type="match status" value="1"/>
</dbReference>
<dbReference type="Proteomes" id="UP000033558">
    <property type="component" value="Unassembled WGS sequence"/>
</dbReference>
<dbReference type="GO" id="GO:0004515">
    <property type="term" value="F:nicotinate-nucleotide adenylyltransferase activity"/>
    <property type="evidence" value="ECO:0007669"/>
    <property type="project" value="UniProtKB-UniRule"/>
</dbReference>
<dbReference type="HOGENOM" id="CLU_069765_3_1_9"/>
<keyword evidence="4 10" id="KW-0808">Transferase</keyword>
<evidence type="ECO:0000256" key="10">
    <source>
        <dbReference type="HAMAP-Rule" id="MF_00244"/>
    </source>
</evidence>
<dbReference type="SUPFAM" id="SSF52374">
    <property type="entry name" value="Nucleotidylyl transferase"/>
    <property type="match status" value="1"/>
</dbReference>
<evidence type="ECO:0000256" key="1">
    <source>
        <dbReference type="ARBA" id="ARBA00002324"/>
    </source>
</evidence>
<dbReference type="PATRIC" id="fig|1218492.5.peg.695"/>
<reference evidence="13 14" key="1">
    <citation type="submission" date="2015-01" db="EMBL/GenBank/DDBJ databases">
        <title>Comparative genomics of the lactic acid bacteria isolated from the honey bee gut.</title>
        <authorList>
            <person name="Ellegaard K.M."/>
            <person name="Tamarit D."/>
            <person name="Javelind E."/>
            <person name="Olofsson T."/>
            <person name="Andersson S.G."/>
            <person name="Vasquez A."/>
        </authorList>
    </citation>
    <scope>NUCLEOTIDE SEQUENCE [LARGE SCALE GENOMIC DNA]</scope>
    <source>
        <strain evidence="13 14">Bin4</strain>
    </source>
</reference>
<dbReference type="RefSeq" id="WP_046316028.1">
    <property type="nucleotide sequence ID" value="NZ_JBHSZT010000001.1"/>
</dbReference>
<dbReference type="NCBIfam" id="TIGR00125">
    <property type="entry name" value="cyt_tran_rel"/>
    <property type="match status" value="1"/>
</dbReference>
<dbReference type="EMBL" id="JXJQ01000006">
    <property type="protein sequence ID" value="KJY62365.1"/>
    <property type="molecule type" value="Genomic_DNA"/>
</dbReference>
<dbReference type="CDD" id="cd02165">
    <property type="entry name" value="NMNAT"/>
    <property type="match status" value="1"/>
</dbReference>
<evidence type="ECO:0000259" key="12">
    <source>
        <dbReference type="Pfam" id="PF01467"/>
    </source>
</evidence>
<keyword evidence="14" id="KW-1185">Reference proteome</keyword>
<dbReference type="InterPro" id="IPR004821">
    <property type="entry name" value="Cyt_trans-like"/>
</dbReference>
<dbReference type="GO" id="GO:0005524">
    <property type="term" value="F:ATP binding"/>
    <property type="evidence" value="ECO:0007669"/>
    <property type="project" value="UniProtKB-KW"/>
</dbReference>
<proteinExistence type="inferred from homology"/>
<protein>
    <recommendedName>
        <fullName evidence="10">Probable nicotinate-nucleotide adenylyltransferase</fullName>
        <ecNumber evidence="10">2.7.7.18</ecNumber>
    </recommendedName>
    <alternativeName>
        <fullName evidence="10">Deamido-NAD(+) diphosphorylase</fullName>
    </alternativeName>
    <alternativeName>
        <fullName evidence="10">Deamido-NAD(+) pyrophosphorylase</fullName>
    </alternativeName>
    <alternativeName>
        <fullName evidence="10">Nicotinate mononucleotide adenylyltransferase</fullName>
        <shortName evidence="10">NaMN adenylyltransferase</shortName>
    </alternativeName>
</protein>
<evidence type="ECO:0000256" key="5">
    <source>
        <dbReference type="ARBA" id="ARBA00022695"/>
    </source>
</evidence>
<comment type="caution">
    <text evidence="13">The sequence shown here is derived from an EMBL/GenBank/DDBJ whole genome shotgun (WGS) entry which is preliminary data.</text>
</comment>
<dbReference type="EC" id="2.7.7.18" evidence="10"/>
<feature type="domain" description="Cytidyltransferase-like" evidence="12">
    <location>
        <begin position="28"/>
        <end position="183"/>
    </location>
</feature>
<dbReference type="NCBIfam" id="TIGR00482">
    <property type="entry name" value="nicotinate (nicotinamide) nucleotide adenylyltransferase"/>
    <property type="match status" value="1"/>
</dbReference>
<dbReference type="AlphaFoldDB" id="A0A0F4LUP9"/>
<dbReference type="Pfam" id="PF01467">
    <property type="entry name" value="CTP_transf_like"/>
    <property type="match status" value="1"/>
</dbReference>
<keyword evidence="6 10" id="KW-0547">Nucleotide-binding</keyword>
<organism evidence="13 14">
    <name type="scientific">Bombilactobacillus mellifer</name>
    <dbReference type="NCBI Taxonomy" id="1218492"/>
    <lineage>
        <taxon>Bacteria</taxon>
        <taxon>Bacillati</taxon>
        <taxon>Bacillota</taxon>
        <taxon>Bacilli</taxon>
        <taxon>Lactobacillales</taxon>
        <taxon>Lactobacillaceae</taxon>
        <taxon>Bombilactobacillus</taxon>
    </lineage>
</organism>
<dbReference type="OrthoDB" id="5295945at2"/>
<evidence type="ECO:0000256" key="8">
    <source>
        <dbReference type="ARBA" id="ARBA00023027"/>
    </source>
</evidence>
<dbReference type="GO" id="GO:0009435">
    <property type="term" value="P:NAD+ biosynthetic process"/>
    <property type="evidence" value="ECO:0007669"/>
    <property type="project" value="UniProtKB-UniRule"/>
</dbReference>
<dbReference type="InterPro" id="IPR014729">
    <property type="entry name" value="Rossmann-like_a/b/a_fold"/>
</dbReference>
<keyword evidence="7 10" id="KW-0067">ATP-binding</keyword>
<name>A0A0F4LUP9_9LACO</name>
<comment type="catalytic activity">
    <reaction evidence="9 10">
        <text>nicotinate beta-D-ribonucleotide + ATP + H(+) = deamido-NAD(+) + diphosphate</text>
        <dbReference type="Rhea" id="RHEA:22860"/>
        <dbReference type="ChEBI" id="CHEBI:15378"/>
        <dbReference type="ChEBI" id="CHEBI:30616"/>
        <dbReference type="ChEBI" id="CHEBI:33019"/>
        <dbReference type="ChEBI" id="CHEBI:57502"/>
        <dbReference type="ChEBI" id="CHEBI:58437"/>
        <dbReference type="EC" id="2.7.7.18"/>
    </reaction>
</comment>
<evidence type="ECO:0000256" key="11">
    <source>
        <dbReference type="SAM" id="MobiDB-lite"/>
    </source>
</evidence>
<dbReference type="STRING" id="1218492.JG30_05690"/>